<reference evidence="1" key="1">
    <citation type="journal article" date="2025" name="Int. J. Syst. Evol. Microbiol.">
        <title>Inconstantimicrobium mannanitabidum sp. nov., a novel member of the family Clostridiaceae isolated from anoxic soil under the treatment of reductive soil disinfestation.</title>
        <authorList>
            <person name="Ueki A."/>
            <person name="Tonouchi A."/>
            <person name="Honma S."/>
            <person name="Kaku N."/>
            <person name="Ueki K."/>
        </authorList>
    </citation>
    <scope>NUCLEOTIDE SEQUENCE</scope>
    <source>
        <strain evidence="1">TW13</strain>
    </source>
</reference>
<comment type="caution">
    <text evidence="1">The sequence shown here is derived from an EMBL/GenBank/DDBJ whole genome shotgun (WGS) entry which is preliminary data.</text>
</comment>
<evidence type="ECO:0000313" key="1">
    <source>
        <dbReference type="EMBL" id="GKX66024.1"/>
    </source>
</evidence>
<accession>A0ACB5RAZ1</accession>
<sequence length="229" mass="26273">MKNTILLIEDDYSIADALSFLLKREGYNVLLASKGQAGIQLFNANDINLVILDVMLPDINGFDILKKINNNGVPVIMLTARGDIVDKVLGFELGADDYITKPFDNRELVARIKASIRRVNTYKEEENESIEVSKEITILRKAHKVIKNSEEIKLKPKEYNLLLFLSENKDIVFSREVLLDRIWGMDFSGDDRTVDVHVRRLRSKLDDKEGKIIETVFGIGYRMNRNEKE</sequence>
<gene>
    <name evidence="1" type="ORF">rsdtw13_12820</name>
</gene>
<proteinExistence type="predicted"/>
<dbReference type="Proteomes" id="UP001058074">
    <property type="component" value="Unassembled WGS sequence"/>
</dbReference>
<dbReference type="EMBL" id="BROD01000001">
    <property type="protein sequence ID" value="GKX66024.1"/>
    <property type="molecule type" value="Genomic_DNA"/>
</dbReference>
<keyword evidence="2" id="KW-1185">Reference proteome</keyword>
<protein>
    <submittedName>
        <fullName evidence="1">DNA-binding response regulator</fullName>
    </submittedName>
</protein>
<evidence type="ECO:0000313" key="2">
    <source>
        <dbReference type="Proteomes" id="UP001058074"/>
    </source>
</evidence>
<organism evidence="1 2">
    <name type="scientific">Inconstantimicrobium mannanitabidum</name>
    <dbReference type="NCBI Taxonomy" id="1604901"/>
    <lineage>
        <taxon>Bacteria</taxon>
        <taxon>Bacillati</taxon>
        <taxon>Bacillota</taxon>
        <taxon>Clostridia</taxon>
        <taxon>Eubacteriales</taxon>
        <taxon>Clostridiaceae</taxon>
        <taxon>Inconstantimicrobium</taxon>
    </lineage>
</organism>
<keyword evidence="1" id="KW-0238">DNA-binding</keyword>
<name>A0ACB5RAZ1_9CLOT</name>